<evidence type="ECO:0000256" key="6">
    <source>
        <dbReference type="ARBA" id="ARBA00022989"/>
    </source>
</evidence>
<evidence type="ECO:0000256" key="2">
    <source>
        <dbReference type="ARBA" id="ARBA00009877"/>
    </source>
</evidence>
<dbReference type="OrthoDB" id="2148490at2759"/>
<name>A0A9P4QA87_9PEZI</name>
<feature type="region of interest" description="Disordered" evidence="10">
    <location>
        <begin position="507"/>
        <end position="540"/>
    </location>
</feature>
<dbReference type="Proteomes" id="UP000799441">
    <property type="component" value="Unassembled WGS sequence"/>
</dbReference>
<dbReference type="GO" id="GO:0005743">
    <property type="term" value="C:mitochondrial inner membrane"/>
    <property type="evidence" value="ECO:0007669"/>
    <property type="project" value="UniProtKB-SubCell"/>
</dbReference>
<reference evidence="13" key="1">
    <citation type="journal article" date="2020" name="Stud. Mycol.">
        <title>101 Dothideomycetes genomes: a test case for predicting lifestyles and emergence of pathogens.</title>
        <authorList>
            <person name="Haridas S."/>
            <person name="Albert R."/>
            <person name="Binder M."/>
            <person name="Bloem J."/>
            <person name="Labutti K."/>
            <person name="Salamov A."/>
            <person name="Andreopoulos B."/>
            <person name="Baker S."/>
            <person name="Barry K."/>
            <person name="Bills G."/>
            <person name="Bluhm B."/>
            <person name="Cannon C."/>
            <person name="Castanera R."/>
            <person name="Culley D."/>
            <person name="Daum C."/>
            <person name="Ezra D."/>
            <person name="Gonzalez J."/>
            <person name="Henrissat B."/>
            <person name="Kuo A."/>
            <person name="Liang C."/>
            <person name="Lipzen A."/>
            <person name="Lutzoni F."/>
            <person name="Magnuson J."/>
            <person name="Mondo S."/>
            <person name="Nolan M."/>
            <person name="Ohm R."/>
            <person name="Pangilinan J."/>
            <person name="Park H.-J."/>
            <person name="Ramirez L."/>
            <person name="Alfaro M."/>
            <person name="Sun H."/>
            <person name="Tritt A."/>
            <person name="Yoshinaga Y."/>
            <person name="Zwiers L.-H."/>
            <person name="Turgeon B."/>
            <person name="Goodwin S."/>
            <person name="Spatafora J."/>
            <person name="Crous P."/>
            <person name="Grigoriev I."/>
        </authorList>
    </citation>
    <scope>NUCLEOTIDE SEQUENCE</scope>
    <source>
        <strain evidence="13">CBS 116435</strain>
    </source>
</reference>
<feature type="compositionally biased region" description="Low complexity" evidence="10">
    <location>
        <begin position="113"/>
        <end position="124"/>
    </location>
</feature>
<proteinExistence type="inferred from homology"/>
<dbReference type="GO" id="GO:0032979">
    <property type="term" value="P:protein insertion into mitochondrial inner membrane from matrix"/>
    <property type="evidence" value="ECO:0007669"/>
    <property type="project" value="TreeGrafter"/>
</dbReference>
<organism evidence="13 14">
    <name type="scientific">Polychaeton citri CBS 116435</name>
    <dbReference type="NCBI Taxonomy" id="1314669"/>
    <lineage>
        <taxon>Eukaryota</taxon>
        <taxon>Fungi</taxon>
        <taxon>Dikarya</taxon>
        <taxon>Ascomycota</taxon>
        <taxon>Pezizomycotina</taxon>
        <taxon>Dothideomycetes</taxon>
        <taxon>Dothideomycetidae</taxon>
        <taxon>Capnodiales</taxon>
        <taxon>Capnodiaceae</taxon>
        <taxon>Polychaeton</taxon>
    </lineage>
</organism>
<evidence type="ECO:0000256" key="8">
    <source>
        <dbReference type="ARBA" id="ARBA00023136"/>
    </source>
</evidence>
<gene>
    <name evidence="13" type="ORF">K431DRAFT_312773</name>
</gene>
<comment type="similarity">
    <text evidence="2 9">Belongs to the OXA1/ALB3/YidC family.</text>
</comment>
<dbReference type="GO" id="GO:0032977">
    <property type="term" value="F:membrane insertase activity"/>
    <property type="evidence" value="ECO:0007669"/>
    <property type="project" value="InterPro"/>
</dbReference>
<keyword evidence="6 11" id="KW-1133">Transmembrane helix</keyword>
<dbReference type="CDD" id="cd20069">
    <property type="entry name" value="5TM_Oxa1-like"/>
    <property type="match status" value="1"/>
</dbReference>
<feature type="region of interest" description="Disordered" evidence="10">
    <location>
        <begin position="85"/>
        <end position="142"/>
    </location>
</feature>
<evidence type="ECO:0000313" key="14">
    <source>
        <dbReference type="Proteomes" id="UP000799441"/>
    </source>
</evidence>
<evidence type="ECO:0000256" key="9">
    <source>
        <dbReference type="RuleBase" id="RU003945"/>
    </source>
</evidence>
<keyword evidence="3 9" id="KW-0812">Transmembrane</keyword>
<comment type="subcellular location">
    <subcellularLocation>
        <location evidence="9">Membrane</location>
        <topology evidence="9">Multi-pass membrane protein</topology>
    </subcellularLocation>
    <subcellularLocation>
        <location evidence="1">Mitochondrion inner membrane</location>
        <topology evidence="1">Multi-pass membrane protein</topology>
    </subcellularLocation>
</comment>
<sequence length="540" mass="57955">MMPSRGLRLPKGAISPRIYQLQCRSLSSSSASRNVFQTSIRAKPSIASNAQVWRRDGLVSGLGVGAVAIGGVRNASWYNPLGWGQSKSQTPAEQAAVPASPPTPDQATSANVATTPASEPATSAIPNASSTVSTSTTPEQLPTLDSISLDELGLTAEAAKALPEHIGYLKEIGIEYGYGPTSAMQYLLEHLHIYTGLPWWATIVLFAVSVRTIMLPMYIKSADAQARASALASVTQPLMRKMKECRASGDGEGMQLAMQQMMQVRKAGGFRTFDQMAPLIVQGVVGFCMFRLLNACAKLPVPTFQEGGFLWLQDLTIQDPYLLMPVIMAGSMHLLSRFGGESGSMSLEQQGPQMRALMLYLMPGLVLLMMGWQPGAVCVWFAATGVLGITQSLVLRRPAVRAKLGIAPMYKPKPGERVENPFNMLMDSVDPSSSAGKSRGPVYTAQSTAASTQKPTAPQWQAPNLGNSGKVIDVNGTSTAAQSSSSGSATGGIFDQAKNQYLGMKKKMNDQVTKKREEAKIAAQKKRADDYERRASERGR</sequence>
<keyword evidence="8 11" id="KW-0472">Membrane</keyword>
<keyword evidence="4" id="KW-0999">Mitochondrion inner membrane</keyword>
<keyword evidence="7" id="KW-0496">Mitochondrion</keyword>
<accession>A0A9P4QA87</accession>
<dbReference type="EMBL" id="MU003793">
    <property type="protein sequence ID" value="KAF2721069.1"/>
    <property type="molecule type" value="Genomic_DNA"/>
</dbReference>
<dbReference type="AlphaFoldDB" id="A0A9P4QA87"/>
<dbReference type="Pfam" id="PF02096">
    <property type="entry name" value="60KD_IMP"/>
    <property type="match status" value="1"/>
</dbReference>
<dbReference type="InterPro" id="IPR001708">
    <property type="entry name" value="YidC/ALB3/OXA1/COX18"/>
</dbReference>
<evidence type="ECO:0000256" key="7">
    <source>
        <dbReference type="ARBA" id="ARBA00023128"/>
    </source>
</evidence>
<evidence type="ECO:0000256" key="3">
    <source>
        <dbReference type="ARBA" id="ARBA00022692"/>
    </source>
</evidence>
<protein>
    <recommendedName>
        <fullName evidence="12">Membrane insertase YidC/Oxa/ALB C-terminal domain-containing protein</fullName>
    </recommendedName>
</protein>
<feature type="domain" description="Membrane insertase YidC/Oxa/ALB C-terminal" evidence="12">
    <location>
        <begin position="199"/>
        <end position="396"/>
    </location>
</feature>
<keyword evidence="5" id="KW-0809">Transit peptide</keyword>
<evidence type="ECO:0000256" key="11">
    <source>
        <dbReference type="SAM" id="Phobius"/>
    </source>
</evidence>
<feature type="compositionally biased region" description="Polar residues" evidence="10">
    <location>
        <begin position="444"/>
        <end position="467"/>
    </location>
</feature>
<evidence type="ECO:0000313" key="13">
    <source>
        <dbReference type="EMBL" id="KAF2721069.1"/>
    </source>
</evidence>
<dbReference type="InterPro" id="IPR028055">
    <property type="entry name" value="YidC/Oxa/ALB_C"/>
</dbReference>
<feature type="region of interest" description="Disordered" evidence="10">
    <location>
        <begin position="421"/>
        <end position="494"/>
    </location>
</feature>
<keyword evidence="14" id="KW-1185">Reference proteome</keyword>
<evidence type="ECO:0000256" key="4">
    <source>
        <dbReference type="ARBA" id="ARBA00022792"/>
    </source>
</evidence>
<evidence type="ECO:0000259" key="12">
    <source>
        <dbReference type="Pfam" id="PF02096"/>
    </source>
</evidence>
<comment type="caution">
    <text evidence="13">The sequence shown here is derived from an EMBL/GenBank/DDBJ whole genome shotgun (WGS) entry which is preliminary data.</text>
</comment>
<evidence type="ECO:0000256" key="5">
    <source>
        <dbReference type="ARBA" id="ARBA00022946"/>
    </source>
</evidence>
<evidence type="ECO:0000256" key="10">
    <source>
        <dbReference type="SAM" id="MobiDB-lite"/>
    </source>
</evidence>
<feature type="compositionally biased region" description="Low complexity" evidence="10">
    <location>
        <begin position="476"/>
        <end position="492"/>
    </location>
</feature>
<dbReference type="PANTHER" id="PTHR12428">
    <property type="entry name" value="OXA1"/>
    <property type="match status" value="1"/>
</dbReference>
<evidence type="ECO:0000256" key="1">
    <source>
        <dbReference type="ARBA" id="ARBA00004448"/>
    </source>
</evidence>
<dbReference type="PANTHER" id="PTHR12428:SF66">
    <property type="entry name" value="MITOCHONDRIAL INNER MEMBRANE PROTEIN OXA1L"/>
    <property type="match status" value="1"/>
</dbReference>
<feature type="transmembrane region" description="Helical" evidence="11">
    <location>
        <begin position="197"/>
        <end position="219"/>
    </location>
</feature>
<feature type="compositionally biased region" description="Polar residues" evidence="10">
    <location>
        <begin position="125"/>
        <end position="142"/>
    </location>
</feature>